<reference evidence="2 3" key="2">
    <citation type="journal article" date="2013" name="Plant Cell Physiol.">
        <title>Rice Annotation Project Database (RAP-DB): an integrative and interactive database for rice genomics.</title>
        <authorList>
            <person name="Sakai H."/>
            <person name="Lee S.S."/>
            <person name="Tanaka T."/>
            <person name="Numa H."/>
            <person name="Kim J."/>
            <person name="Kawahara Y."/>
            <person name="Wakimoto H."/>
            <person name="Yang C.C."/>
            <person name="Iwamoto M."/>
            <person name="Abe T."/>
            <person name="Yamada Y."/>
            <person name="Muto A."/>
            <person name="Inokuchi H."/>
            <person name="Ikemura T."/>
            <person name="Matsumoto T."/>
            <person name="Sasaki T."/>
            <person name="Itoh T."/>
        </authorList>
    </citation>
    <scope>NUCLEOTIDE SEQUENCE [LARGE SCALE GENOMIC DNA]</scope>
    <source>
        <strain evidence="3">cv. Nipponbare</strain>
    </source>
</reference>
<dbReference type="Proteomes" id="UP000059680">
    <property type="component" value="Chromosome 10"/>
</dbReference>
<dbReference type="eggNOG" id="ENOG502R1VM">
    <property type="taxonomic scope" value="Eukaryota"/>
</dbReference>
<proteinExistence type="predicted"/>
<sequence length="112" mass="12351">EELREAGERGAGVLAAQQHLGHLRRRHLGLGDEPPDLREQRVVVDEEVVAGERREGVPAAVAHVDVLVHPPRPEQRRVEALPVVGGEDDDPLLAARRPQPVDEVEQPGQRQL</sequence>
<reference evidence="2 3" key="3">
    <citation type="journal article" date="2013" name="Rice">
        <title>Improvement of the Oryza sativa Nipponbare reference genome using next generation sequence and optical map data.</title>
        <authorList>
            <person name="Kawahara Y."/>
            <person name="de la Bastide M."/>
            <person name="Hamilton J.P."/>
            <person name="Kanamori H."/>
            <person name="McCombie W.R."/>
            <person name="Ouyang S."/>
            <person name="Schwartz D.C."/>
            <person name="Tanaka T."/>
            <person name="Wu J."/>
            <person name="Zhou S."/>
            <person name="Childs K.L."/>
            <person name="Davidson R.M."/>
            <person name="Lin H."/>
            <person name="Quesada-Ocampo L."/>
            <person name="Vaillancourt B."/>
            <person name="Sakai H."/>
            <person name="Lee S.S."/>
            <person name="Kim J."/>
            <person name="Numa H."/>
            <person name="Itoh T."/>
            <person name="Buell C.R."/>
            <person name="Matsumoto T."/>
        </authorList>
    </citation>
    <scope>NUCLEOTIDE SEQUENCE [LARGE SCALE GENOMIC DNA]</scope>
    <source>
        <strain evidence="3">cv. Nipponbare</strain>
    </source>
</reference>
<organism evidence="2 3">
    <name type="scientific">Oryza sativa subsp. japonica</name>
    <name type="common">Rice</name>
    <dbReference type="NCBI Taxonomy" id="39947"/>
    <lineage>
        <taxon>Eukaryota</taxon>
        <taxon>Viridiplantae</taxon>
        <taxon>Streptophyta</taxon>
        <taxon>Embryophyta</taxon>
        <taxon>Tracheophyta</taxon>
        <taxon>Spermatophyta</taxon>
        <taxon>Magnoliopsida</taxon>
        <taxon>Liliopsida</taxon>
        <taxon>Poales</taxon>
        <taxon>Poaceae</taxon>
        <taxon>BOP clade</taxon>
        <taxon>Oryzoideae</taxon>
        <taxon>Oryzeae</taxon>
        <taxon>Oryzinae</taxon>
        <taxon>Oryza</taxon>
        <taxon>Oryza sativa</taxon>
    </lineage>
</organism>
<dbReference type="AlphaFoldDB" id="A0A0P0XTD6"/>
<feature type="non-terminal residue" evidence="2">
    <location>
        <position position="112"/>
    </location>
</feature>
<feature type="region of interest" description="Disordered" evidence="1">
    <location>
        <begin position="82"/>
        <end position="112"/>
    </location>
</feature>
<evidence type="ECO:0000313" key="2">
    <source>
        <dbReference type="EMBL" id="BAT10575.1"/>
    </source>
</evidence>
<dbReference type="InParanoid" id="A0A0P0XTD6"/>
<accession>A0A0P0XTD6</accession>
<gene>
    <name evidence="2" type="ordered locus">Os10g0372366</name>
    <name evidence="2" type="ORF">OSNPB_100372366</name>
</gene>
<evidence type="ECO:0000256" key="1">
    <source>
        <dbReference type="SAM" id="MobiDB-lite"/>
    </source>
</evidence>
<keyword evidence="3" id="KW-1185">Reference proteome</keyword>
<name>A0A0P0XTD6_ORYSJ</name>
<dbReference type="PaxDb" id="39947-A0A0P0XTD6"/>
<feature type="non-terminal residue" evidence="2">
    <location>
        <position position="1"/>
    </location>
</feature>
<protein>
    <submittedName>
        <fullName evidence="2">Os10g0372366 protein</fullName>
    </submittedName>
</protein>
<evidence type="ECO:0000313" key="3">
    <source>
        <dbReference type="Proteomes" id="UP000059680"/>
    </source>
</evidence>
<reference evidence="3" key="1">
    <citation type="journal article" date="2005" name="Nature">
        <title>The map-based sequence of the rice genome.</title>
        <authorList>
            <consortium name="International rice genome sequencing project (IRGSP)"/>
            <person name="Matsumoto T."/>
            <person name="Wu J."/>
            <person name="Kanamori H."/>
            <person name="Katayose Y."/>
            <person name="Fujisawa M."/>
            <person name="Namiki N."/>
            <person name="Mizuno H."/>
            <person name="Yamamoto K."/>
            <person name="Antonio B.A."/>
            <person name="Baba T."/>
            <person name="Sakata K."/>
            <person name="Nagamura Y."/>
            <person name="Aoki H."/>
            <person name="Arikawa K."/>
            <person name="Arita K."/>
            <person name="Bito T."/>
            <person name="Chiden Y."/>
            <person name="Fujitsuka N."/>
            <person name="Fukunaka R."/>
            <person name="Hamada M."/>
            <person name="Harada C."/>
            <person name="Hayashi A."/>
            <person name="Hijishita S."/>
            <person name="Honda M."/>
            <person name="Hosokawa S."/>
            <person name="Ichikawa Y."/>
            <person name="Idonuma A."/>
            <person name="Iijima M."/>
            <person name="Ikeda M."/>
            <person name="Ikeno M."/>
            <person name="Ito K."/>
            <person name="Ito S."/>
            <person name="Ito T."/>
            <person name="Ito Y."/>
            <person name="Ito Y."/>
            <person name="Iwabuchi A."/>
            <person name="Kamiya K."/>
            <person name="Karasawa W."/>
            <person name="Kurita K."/>
            <person name="Katagiri S."/>
            <person name="Kikuta A."/>
            <person name="Kobayashi H."/>
            <person name="Kobayashi N."/>
            <person name="Machita K."/>
            <person name="Maehara T."/>
            <person name="Masukawa M."/>
            <person name="Mizubayashi T."/>
            <person name="Mukai Y."/>
            <person name="Nagasaki H."/>
            <person name="Nagata Y."/>
            <person name="Naito S."/>
            <person name="Nakashima M."/>
            <person name="Nakama Y."/>
            <person name="Nakamichi Y."/>
            <person name="Nakamura M."/>
            <person name="Meguro A."/>
            <person name="Negishi M."/>
            <person name="Ohta I."/>
            <person name="Ohta T."/>
            <person name="Okamoto M."/>
            <person name="Ono N."/>
            <person name="Saji S."/>
            <person name="Sakaguchi M."/>
            <person name="Sakai K."/>
            <person name="Shibata M."/>
            <person name="Shimokawa T."/>
            <person name="Song J."/>
            <person name="Takazaki Y."/>
            <person name="Terasawa K."/>
            <person name="Tsugane M."/>
            <person name="Tsuji K."/>
            <person name="Ueda S."/>
            <person name="Waki K."/>
            <person name="Yamagata H."/>
            <person name="Yamamoto M."/>
            <person name="Yamamoto S."/>
            <person name="Yamane H."/>
            <person name="Yoshiki S."/>
            <person name="Yoshihara R."/>
            <person name="Yukawa K."/>
            <person name="Zhong H."/>
            <person name="Yano M."/>
            <person name="Yuan Q."/>
            <person name="Ouyang S."/>
            <person name="Liu J."/>
            <person name="Jones K.M."/>
            <person name="Gansberger K."/>
            <person name="Moffat K."/>
            <person name="Hill J."/>
            <person name="Bera J."/>
            <person name="Fadrosh D."/>
            <person name="Jin S."/>
            <person name="Johri S."/>
            <person name="Kim M."/>
            <person name="Overton L."/>
            <person name="Reardon M."/>
            <person name="Tsitrin T."/>
            <person name="Vuong H."/>
            <person name="Weaver B."/>
            <person name="Ciecko A."/>
            <person name="Tallon L."/>
            <person name="Jackson J."/>
            <person name="Pai G."/>
            <person name="Aken S.V."/>
            <person name="Utterback T."/>
            <person name="Reidmuller S."/>
            <person name="Feldblyum T."/>
            <person name="Hsiao J."/>
            <person name="Zismann V."/>
            <person name="Iobst S."/>
            <person name="de Vazeille A.R."/>
            <person name="Buell C.R."/>
            <person name="Ying K."/>
            <person name="Li Y."/>
            <person name="Lu T."/>
            <person name="Huang Y."/>
            <person name="Zhao Q."/>
            <person name="Feng Q."/>
            <person name="Zhang L."/>
            <person name="Zhu J."/>
            <person name="Weng Q."/>
            <person name="Mu J."/>
            <person name="Lu Y."/>
            <person name="Fan D."/>
            <person name="Liu Y."/>
            <person name="Guan J."/>
            <person name="Zhang Y."/>
            <person name="Yu S."/>
            <person name="Liu X."/>
            <person name="Zhang Y."/>
            <person name="Hong G."/>
            <person name="Han B."/>
            <person name="Choisne N."/>
            <person name="Demange N."/>
            <person name="Orjeda G."/>
            <person name="Samain S."/>
            <person name="Cattolico L."/>
            <person name="Pelletier E."/>
            <person name="Couloux A."/>
            <person name="Segurens B."/>
            <person name="Wincker P."/>
            <person name="D'Hont A."/>
            <person name="Scarpelli C."/>
            <person name="Weissenbach J."/>
            <person name="Salanoubat M."/>
            <person name="Quetier F."/>
            <person name="Yu Y."/>
            <person name="Kim H.R."/>
            <person name="Rambo T."/>
            <person name="Currie J."/>
            <person name="Collura K."/>
            <person name="Luo M."/>
            <person name="Yang T."/>
            <person name="Ammiraju J.S.S."/>
            <person name="Engler F."/>
            <person name="Soderlund C."/>
            <person name="Wing R.A."/>
            <person name="Palmer L.E."/>
            <person name="de la Bastide M."/>
            <person name="Spiegel L."/>
            <person name="Nascimento L."/>
            <person name="Zutavern T."/>
            <person name="O'Shaughnessy A."/>
            <person name="Dike S."/>
            <person name="Dedhia N."/>
            <person name="Preston R."/>
            <person name="Balija V."/>
            <person name="McCombie W.R."/>
            <person name="Chow T."/>
            <person name="Chen H."/>
            <person name="Chung M."/>
            <person name="Chen C."/>
            <person name="Shaw J."/>
            <person name="Wu H."/>
            <person name="Hsiao K."/>
            <person name="Chao Y."/>
            <person name="Chu M."/>
            <person name="Cheng C."/>
            <person name="Hour A."/>
            <person name="Lee P."/>
            <person name="Lin S."/>
            <person name="Lin Y."/>
            <person name="Liou J."/>
            <person name="Liu S."/>
            <person name="Hsing Y."/>
            <person name="Raghuvanshi S."/>
            <person name="Mohanty A."/>
            <person name="Bharti A.K."/>
            <person name="Gaur A."/>
            <person name="Gupta V."/>
            <person name="Kumar D."/>
            <person name="Ravi V."/>
            <person name="Vij S."/>
            <person name="Kapur A."/>
            <person name="Khurana P."/>
            <person name="Khurana P."/>
            <person name="Khurana J.P."/>
            <person name="Tyagi A.K."/>
            <person name="Gaikwad K."/>
            <person name="Singh A."/>
            <person name="Dalal V."/>
            <person name="Srivastava S."/>
            <person name="Dixit A."/>
            <person name="Pal A.K."/>
            <person name="Ghazi I.A."/>
            <person name="Yadav M."/>
            <person name="Pandit A."/>
            <person name="Bhargava A."/>
            <person name="Sureshbabu K."/>
            <person name="Batra K."/>
            <person name="Sharma T.R."/>
            <person name="Mohapatra T."/>
            <person name="Singh N.K."/>
            <person name="Messing J."/>
            <person name="Nelson A.B."/>
            <person name="Fuks G."/>
            <person name="Kavchok S."/>
            <person name="Keizer G."/>
            <person name="Linton E."/>
            <person name="Llaca V."/>
            <person name="Song R."/>
            <person name="Tanyolac B."/>
            <person name="Young S."/>
            <person name="Ho-Il K."/>
            <person name="Hahn J.H."/>
            <person name="Sangsakoo G."/>
            <person name="Vanavichit A."/>
            <person name="de Mattos Luiz.A.T."/>
            <person name="Zimmer P.D."/>
            <person name="Malone G."/>
            <person name="Dellagostin O."/>
            <person name="de Oliveira A.C."/>
            <person name="Bevan M."/>
            <person name="Bancroft I."/>
            <person name="Minx P."/>
            <person name="Cordum H."/>
            <person name="Wilson R."/>
            <person name="Cheng Z."/>
            <person name="Jin W."/>
            <person name="Jiang J."/>
            <person name="Leong S.A."/>
            <person name="Iwama H."/>
            <person name="Gojobori T."/>
            <person name="Itoh T."/>
            <person name="Niimura Y."/>
            <person name="Fujii Y."/>
            <person name="Habara T."/>
            <person name="Sakai H."/>
            <person name="Sato Y."/>
            <person name="Wilson G."/>
            <person name="Kumar K."/>
            <person name="McCouch S."/>
            <person name="Juretic N."/>
            <person name="Hoen D."/>
            <person name="Wright S."/>
            <person name="Bruskiewich R."/>
            <person name="Bureau T."/>
            <person name="Miyao A."/>
            <person name="Hirochika H."/>
            <person name="Nishikawa T."/>
            <person name="Kadowaki K."/>
            <person name="Sugiura M."/>
            <person name="Burr B."/>
            <person name="Sasaki T."/>
        </authorList>
    </citation>
    <scope>NUCLEOTIDE SEQUENCE [LARGE SCALE GENOMIC DNA]</scope>
    <source>
        <strain evidence="3">cv. Nipponbare</strain>
    </source>
</reference>
<dbReference type="EMBL" id="AP014966">
    <property type="protein sequence ID" value="BAT10575.1"/>
    <property type="molecule type" value="Genomic_DNA"/>
</dbReference>